<keyword evidence="7" id="KW-0687">Ribonucleoprotein</keyword>
<evidence type="ECO:0000256" key="7">
    <source>
        <dbReference type="ARBA" id="ARBA00023274"/>
    </source>
</evidence>
<dbReference type="VEuPathDB" id="FungiDB:G647_07581"/>
<keyword evidence="11" id="KW-1185">Reference proteome</keyword>
<keyword evidence="3" id="KW-0689">Ribosomal protein</keyword>
<sequence>MAATATSAMAHQLPPMSIPAMPRIRPPRLLKGEPHPNNATIPPISPDSPSAKWVQGKWRTGNSKAVKNKKATQDIQVTKALRHQTHGLDIYAYRHIRTNQVVYSLTRTLQENKVLAQLLYHGKKTVPATVRNDMWTPYFSIHFPPTPAGALEGLFAFQKLRELSTQRQLSPPENLIRASQEDIDIVKSKLGSPTTLQEMAARDELQGKIPKLNEILPKKLRAQKLMDQKATSVADAAFVLDWILSGPSPWERVTTVAKNRAIKATELSRNSVARLRKIRKEIEQKAAEIRRRASLAVESLADGDRASLRLTFDAIRQLSMEHRSIISEKGDKLDDPDNQPSIDLDNLQQYEPSGTKVKVNRKEPLAVQRQQRRAILEAENNAFKERIQTAKSAEHEAIKEWFRHNETPGTEMGSLWDSVSLARENALDSYDTQHKMSKIAAAGEAETGSNQDNTGTATTKPDTVQSSLSALKPDWATEPRSVKMYWADVNDGLFASSWPRNVIHGSLAPFGVAKAWTWAPHLDEAGNLITDSPRVKVAKVVGKSVHVMGSSLDDGWVTEEMLQGGKRPPVWAEPPPPPPPVPQEGIEDVQVEYQRLDEGMASSRDPAVFHDEDIVVEERRQGLWARVRRMFGR</sequence>
<dbReference type="PANTHER" id="PTHR28184">
    <property type="entry name" value="MITOCHONDRIAL HOMOLOGOUS RECOMBINATION PROTEIN 1"/>
    <property type="match status" value="1"/>
</dbReference>
<dbReference type="PANTHER" id="PTHR28184:SF1">
    <property type="entry name" value="LARGE RIBOSOMAL SUBUNIT PROTEIN ML67"/>
    <property type="match status" value="1"/>
</dbReference>
<keyword evidence="4" id="KW-0805">Transcription regulation</keyword>
<evidence type="ECO:0000256" key="5">
    <source>
        <dbReference type="ARBA" id="ARBA00023128"/>
    </source>
</evidence>
<reference evidence="11" key="1">
    <citation type="submission" date="2015-07" db="EMBL/GenBank/DDBJ databases">
        <authorList>
            <person name="Teixeira M.M."/>
            <person name="Souza R.C."/>
            <person name="Almeida L.G."/>
            <person name="Vicente V.A."/>
            <person name="de Hoog S."/>
            <person name="Bocca A.L."/>
            <person name="de Almeida S.R."/>
            <person name="Vasconcelos A.T."/>
            <person name="Felipe M.S."/>
        </authorList>
    </citation>
    <scope>NUCLEOTIDE SEQUENCE [LARGE SCALE GENOMIC DNA]</scope>
    <source>
        <strain evidence="11">KSF</strain>
    </source>
</reference>
<proteinExistence type="inferred from homology"/>
<dbReference type="STRING" id="86049.A0A1C1C8Y4"/>
<dbReference type="AlphaFoldDB" id="A0A1C1C8Y4"/>
<name>A0A1C1C8Y4_9EURO</name>
<keyword evidence="5" id="KW-0496">Mitochondrion</keyword>
<evidence type="ECO:0000256" key="6">
    <source>
        <dbReference type="ARBA" id="ARBA00023163"/>
    </source>
</evidence>
<feature type="region of interest" description="Disordered" evidence="9">
    <location>
        <begin position="442"/>
        <end position="467"/>
    </location>
</feature>
<keyword evidence="6" id="KW-0804">Transcription</keyword>
<dbReference type="InterPro" id="IPR024629">
    <property type="entry name" value="Ribosomal_mL67"/>
</dbReference>
<evidence type="ECO:0000256" key="1">
    <source>
        <dbReference type="ARBA" id="ARBA00004173"/>
    </source>
</evidence>
<dbReference type="VEuPathDB" id="FungiDB:CLCR_05615"/>
<dbReference type="EMBL" id="LGRB01000020">
    <property type="protein sequence ID" value="OCT44912.1"/>
    <property type="molecule type" value="Genomic_DNA"/>
</dbReference>
<protein>
    <recommendedName>
        <fullName evidence="8">Large ribosomal subunit protein mL67</fullName>
    </recommendedName>
</protein>
<dbReference type="Pfam" id="PF12829">
    <property type="entry name" value="Mhr1"/>
    <property type="match status" value="1"/>
</dbReference>
<evidence type="ECO:0000313" key="10">
    <source>
        <dbReference type="EMBL" id="OCT44912.1"/>
    </source>
</evidence>
<evidence type="ECO:0000256" key="9">
    <source>
        <dbReference type="SAM" id="MobiDB-lite"/>
    </source>
</evidence>
<evidence type="ECO:0000256" key="3">
    <source>
        <dbReference type="ARBA" id="ARBA00022980"/>
    </source>
</evidence>
<comment type="caution">
    <text evidence="10">The sequence shown here is derived from an EMBL/GenBank/DDBJ whole genome shotgun (WGS) entry which is preliminary data.</text>
</comment>
<accession>A0A1C1C8Y4</accession>
<evidence type="ECO:0000256" key="2">
    <source>
        <dbReference type="ARBA" id="ARBA00010741"/>
    </source>
</evidence>
<dbReference type="GO" id="GO:1990904">
    <property type="term" value="C:ribonucleoprotein complex"/>
    <property type="evidence" value="ECO:0007669"/>
    <property type="project" value="UniProtKB-KW"/>
</dbReference>
<dbReference type="GO" id="GO:0003735">
    <property type="term" value="F:structural constituent of ribosome"/>
    <property type="evidence" value="ECO:0007669"/>
    <property type="project" value="TreeGrafter"/>
</dbReference>
<evidence type="ECO:0000256" key="4">
    <source>
        <dbReference type="ARBA" id="ARBA00023015"/>
    </source>
</evidence>
<dbReference type="GO" id="GO:0005739">
    <property type="term" value="C:mitochondrion"/>
    <property type="evidence" value="ECO:0007669"/>
    <property type="project" value="UniProtKB-SubCell"/>
</dbReference>
<dbReference type="eggNOG" id="ENOG502S5F1">
    <property type="taxonomic scope" value="Eukaryota"/>
</dbReference>
<dbReference type="Proteomes" id="UP000094526">
    <property type="component" value="Unassembled WGS sequence"/>
</dbReference>
<dbReference type="OrthoDB" id="5333655at2759"/>
<comment type="subcellular location">
    <subcellularLocation>
        <location evidence="1">Mitochondrion</location>
    </subcellularLocation>
</comment>
<dbReference type="GO" id="GO:0005840">
    <property type="term" value="C:ribosome"/>
    <property type="evidence" value="ECO:0007669"/>
    <property type="project" value="UniProtKB-KW"/>
</dbReference>
<feature type="compositionally biased region" description="Polar residues" evidence="9">
    <location>
        <begin position="447"/>
        <end position="467"/>
    </location>
</feature>
<dbReference type="GO" id="GO:0000150">
    <property type="term" value="F:DNA strand exchange activity"/>
    <property type="evidence" value="ECO:0007669"/>
    <property type="project" value="InterPro"/>
</dbReference>
<organism evidence="10 11">
    <name type="scientific">Cladophialophora carrionii</name>
    <dbReference type="NCBI Taxonomy" id="86049"/>
    <lineage>
        <taxon>Eukaryota</taxon>
        <taxon>Fungi</taxon>
        <taxon>Dikarya</taxon>
        <taxon>Ascomycota</taxon>
        <taxon>Pezizomycotina</taxon>
        <taxon>Eurotiomycetes</taxon>
        <taxon>Chaetothyriomycetidae</taxon>
        <taxon>Chaetothyriales</taxon>
        <taxon>Herpotrichiellaceae</taxon>
        <taxon>Cladophialophora</taxon>
    </lineage>
</organism>
<evidence type="ECO:0000256" key="8">
    <source>
        <dbReference type="ARBA" id="ARBA00035185"/>
    </source>
</evidence>
<comment type="similarity">
    <text evidence="2">Belongs to the mitochondrion-specific ribosomal protein mL67 family.</text>
</comment>
<gene>
    <name evidence="10" type="ORF">CLCR_05615</name>
</gene>
<dbReference type="GO" id="GO:0003697">
    <property type="term" value="F:single-stranded DNA binding"/>
    <property type="evidence" value="ECO:0007669"/>
    <property type="project" value="InterPro"/>
</dbReference>
<evidence type="ECO:0000313" key="11">
    <source>
        <dbReference type="Proteomes" id="UP000094526"/>
    </source>
</evidence>